<evidence type="ECO:0000313" key="5">
    <source>
        <dbReference type="Proteomes" id="UP001497482"/>
    </source>
</evidence>
<dbReference type="AlphaFoldDB" id="A0AAV2LUL2"/>
<keyword evidence="1" id="KW-0479">Metal-binding</keyword>
<keyword evidence="1" id="KW-0863">Zinc-finger</keyword>
<feature type="domain" description="CCHC-type" evidence="3">
    <location>
        <begin position="182"/>
        <end position="195"/>
    </location>
</feature>
<sequence>MWPLPLLFRRRETSTLWCKEPNIRRGRQNFKGTPKSCNWLELTAANGFDIPYVGFIEMDVTVFGQVVPNRGILVVKDPPGTDPNRTALVIEEASWTSTTATAPTVLLYFPHPTTIMATEQELRDLVQQLQARPPSLTANSEFTELRQLLEKQQEQLNQLTQGLLALQTAPRPPVRRPNTLLCLRCQKPGHFARECDNERFIPQARPQHVAATSALQEAGNFNPLV</sequence>
<organism evidence="4 5">
    <name type="scientific">Knipowitschia caucasica</name>
    <name type="common">Caucasian dwarf goby</name>
    <name type="synonym">Pomatoschistus caucasicus</name>
    <dbReference type="NCBI Taxonomy" id="637954"/>
    <lineage>
        <taxon>Eukaryota</taxon>
        <taxon>Metazoa</taxon>
        <taxon>Chordata</taxon>
        <taxon>Craniata</taxon>
        <taxon>Vertebrata</taxon>
        <taxon>Euteleostomi</taxon>
        <taxon>Actinopterygii</taxon>
        <taxon>Neopterygii</taxon>
        <taxon>Teleostei</taxon>
        <taxon>Neoteleostei</taxon>
        <taxon>Acanthomorphata</taxon>
        <taxon>Gobiaria</taxon>
        <taxon>Gobiiformes</taxon>
        <taxon>Gobioidei</taxon>
        <taxon>Gobiidae</taxon>
        <taxon>Gobiinae</taxon>
        <taxon>Knipowitschia</taxon>
    </lineage>
</organism>
<evidence type="ECO:0000256" key="1">
    <source>
        <dbReference type="PROSITE-ProRule" id="PRU00047"/>
    </source>
</evidence>
<accession>A0AAV2LUL2</accession>
<feature type="coiled-coil region" evidence="2">
    <location>
        <begin position="139"/>
        <end position="169"/>
    </location>
</feature>
<dbReference type="InterPro" id="IPR036875">
    <property type="entry name" value="Znf_CCHC_sf"/>
</dbReference>
<dbReference type="Pfam" id="PF00098">
    <property type="entry name" value="zf-CCHC"/>
    <property type="match status" value="1"/>
</dbReference>
<dbReference type="GO" id="GO:0008270">
    <property type="term" value="F:zinc ion binding"/>
    <property type="evidence" value="ECO:0007669"/>
    <property type="project" value="UniProtKB-KW"/>
</dbReference>
<protein>
    <recommendedName>
        <fullName evidence="3">CCHC-type domain-containing protein</fullName>
    </recommendedName>
</protein>
<reference evidence="4 5" key="1">
    <citation type="submission" date="2024-04" db="EMBL/GenBank/DDBJ databases">
        <authorList>
            <person name="Waldvogel A.-M."/>
            <person name="Schoenle A."/>
        </authorList>
    </citation>
    <scope>NUCLEOTIDE SEQUENCE [LARGE SCALE GENOMIC DNA]</scope>
</reference>
<name>A0AAV2LUL2_KNICA</name>
<gene>
    <name evidence="4" type="ORF">KC01_LOCUS31929</name>
</gene>
<evidence type="ECO:0000313" key="4">
    <source>
        <dbReference type="EMBL" id="CAL1604417.1"/>
    </source>
</evidence>
<evidence type="ECO:0000259" key="3">
    <source>
        <dbReference type="PROSITE" id="PS50158"/>
    </source>
</evidence>
<dbReference type="EMBL" id="OZ035826">
    <property type="protein sequence ID" value="CAL1604417.1"/>
    <property type="molecule type" value="Genomic_DNA"/>
</dbReference>
<dbReference type="Gene3D" id="4.10.60.10">
    <property type="entry name" value="Zinc finger, CCHC-type"/>
    <property type="match status" value="1"/>
</dbReference>
<dbReference type="SMART" id="SM00343">
    <property type="entry name" value="ZnF_C2HC"/>
    <property type="match status" value="1"/>
</dbReference>
<dbReference type="Proteomes" id="UP001497482">
    <property type="component" value="Chromosome 4"/>
</dbReference>
<evidence type="ECO:0000256" key="2">
    <source>
        <dbReference type="SAM" id="Coils"/>
    </source>
</evidence>
<dbReference type="SUPFAM" id="SSF57756">
    <property type="entry name" value="Retrovirus zinc finger-like domains"/>
    <property type="match status" value="1"/>
</dbReference>
<dbReference type="PROSITE" id="PS50158">
    <property type="entry name" value="ZF_CCHC"/>
    <property type="match status" value="1"/>
</dbReference>
<keyword evidence="2" id="KW-0175">Coiled coil</keyword>
<proteinExistence type="predicted"/>
<keyword evidence="1" id="KW-0862">Zinc</keyword>
<dbReference type="InterPro" id="IPR001878">
    <property type="entry name" value="Znf_CCHC"/>
</dbReference>
<keyword evidence="5" id="KW-1185">Reference proteome</keyword>
<dbReference type="GO" id="GO:0003676">
    <property type="term" value="F:nucleic acid binding"/>
    <property type="evidence" value="ECO:0007669"/>
    <property type="project" value="InterPro"/>
</dbReference>